<feature type="compositionally biased region" description="Polar residues" evidence="1">
    <location>
        <begin position="926"/>
        <end position="938"/>
    </location>
</feature>
<comment type="caution">
    <text evidence="3">The sequence shown here is derived from an EMBL/GenBank/DDBJ whole genome shotgun (WGS) entry which is preliminary data.</text>
</comment>
<dbReference type="SUPFAM" id="SSF53474">
    <property type="entry name" value="alpha/beta-Hydrolases"/>
    <property type="match status" value="2"/>
</dbReference>
<evidence type="ECO:0000313" key="4">
    <source>
        <dbReference type="Proteomes" id="UP000735302"/>
    </source>
</evidence>
<dbReference type="InterPro" id="IPR029058">
    <property type="entry name" value="AB_hydrolase_fold"/>
</dbReference>
<feature type="region of interest" description="Disordered" evidence="1">
    <location>
        <begin position="790"/>
        <end position="811"/>
    </location>
</feature>
<proteinExistence type="predicted"/>
<dbReference type="InterPro" id="IPR013094">
    <property type="entry name" value="AB_hydrolase_3"/>
</dbReference>
<dbReference type="PANTHER" id="PTHR23025">
    <property type="entry name" value="TRIACYLGLYCEROL LIPASE"/>
    <property type="match status" value="1"/>
</dbReference>
<feature type="region of interest" description="Disordered" evidence="1">
    <location>
        <begin position="1127"/>
        <end position="1186"/>
    </location>
</feature>
<feature type="compositionally biased region" description="Basic and acidic residues" evidence="1">
    <location>
        <begin position="982"/>
        <end position="991"/>
    </location>
</feature>
<feature type="compositionally biased region" description="Polar residues" evidence="1">
    <location>
        <begin position="270"/>
        <end position="281"/>
    </location>
</feature>
<gene>
    <name evidence="3" type="ORF">PoB_001263400</name>
</gene>
<feature type="region of interest" description="Disordered" evidence="1">
    <location>
        <begin position="192"/>
        <end position="233"/>
    </location>
</feature>
<dbReference type="PANTHER" id="PTHR23025:SF3">
    <property type="entry name" value="HORMONE-SENSITIVE LIPASE"/>
    <property type="match status" value="1"/>
</dbReference>
<dbReference type="Gene3D" id="3.40.50.1820">
    <property type="entry name" value="alpha/beta hydrolase"/>
    <property type="match status" value="2"/>
</dbReference>
<feature type="compositionally biased region" description="Polar residues" evidence="1">
    <location>
        <begin position="945"/>
        <end position="956"/>
    </location>
</feature>
<evidence type="ECO:0000256" key="1">
    <source>
        <dbReference type="SAM" id="MobiDB-lite"/>
    </source>
</evidence>
<dbReference type="GO" id="GO:0004771">
    <property type="term" value="F:sterol ester esterase activity"/>
    <property type="evidence" value="ECO:0007669"/>
    <property type="project" value="TreeGrafter"/>
</dbReference>
<name>A0AAV3YST2_9GAST</name>
<feature type="compositionally biased region" description="Polar residues" evidence="1">
    <location>
        <begin position="610"/>
        <end position="623"/>
    </location>
</feature>
<feature type="compositionally biased region" description="Polar residues" evidence="1">
    <location>
        <begin position="1127"/>
        <end position="1142"/>
    </location>
</feature>
<feature type="region of interest" description="Disordered" evidence="1">
    <location>
        <begin position="265"/>
        <end position="296"/>
    </location>
</feature>
<feature type="compositionally biased region" description="Basic and acidic residues" evidence="1">
    <location>
        <begin position="1163"/>
        <end position="1173"/>
    </location>
</feature>
<feature type="domain" description="Alpha/beta hydrolase fold-3" evidence="2">
    <location>
        <begin position="22"/>
        <end position="136"/>
    </location>
</feature>
<accession>A0AAV3YST2</accession>
<reference evidence="3 4" key="1">
    <citation type="journal article" date="2021" name="Elife">
        <title>Chloroplast acquisition without the gene transfer in kleptoplastic sea slugs, Plakobranchus ocellatus.</title>
        <authorList>
            <person name="Maeda T."/>
            <person name="Takahashi S."/>
            <person name="Yoshida T."/>
            <person name="Shimamura S."/>
            <person name="Takaki Y."/>
            <person name="Nagai Y."/>
            <person name="Toyoda A."/>
            <person name="Suzuki Y."/>
            <person name="Arimoto A."/>
            <person name="Ishii H."/>
            <person name="Satoh N."/>
            <person name="Nishiyama T."/>
            <person name="Hasebe M."/>
            <person name="Maruyama T."/>
            <person name="Minagawa J."/>
            <person name="Obokata J."/>
            <person name="Shigenobu S."/>
        </authorList>
    </citation>
    <scope>NUCLEOTIDE SEQUENCE [LARGE SCALE GENOMIC DNA]</scope>
</reference>
<evidence type="ECO:0000313" key="3">
    <source>
        <dbReference type="EMBL" id="GFN86128.1"/>
    </source>
</evidence>
<feature type="compositionally biased region" description="Polar residues" evidence="1">
    <location>
        <begin position="1012"/>
        <end position="1041"/>
    </location>
</feature>
<keyword evidence="4" id="KW-1185">Reference proteome</keyword>
<dbReference type="Proteomes" id="UP000735302">
    <property type="component" value="Unassembled WGS sequence"/>
</dbReference>
<sequence>MASTEAIFQDSASTLQWIPQLRQVLFSFEAFEFAIKCINALLYLSGSTGEKIIVTGDSAGGNLAISTAMRAASFGIRAPDGLVVVYPCTVVKYTPSPARLLSLMDPVLPVGLMARCLAAYAGIDEQEPLASPTMGELHSDKSLTSINMESYESADSDWIIVTQDEEEVSKIRSSAVDQDSLVIGPKSVVDSLEDSMEGNKNLGPSSSGRRHEGDTRRELLGKRGRSETVESEKEVQIFSQLVAEGSCIFPSEDCLSSAQMGKKHHVQAAESPSNPAASKSQMCGDLSETETGDSLDAVRGGANLEETVEVADDQSTGSDQTHKTSASSGISLLQNRAKQMMEGAQNMLTSLSSYMPSSHSIPSARSVMSTLAANLDQRSSTSAVFNTLHKSKSSSVIPSPPYSVTPSLPDPSIDPTAACEENTNQAVRISTDGKADTDPADPKHVSSTDLSSRLVSAEILNACDAALEESSCDVTEPPTGLSNLDGIDDLQDSELELTNAALVREAKAEPSPLTSSSSSGVFGTPFSTPVTPGAAVLPVKDGSSLSGSPVFLSDTSPLLLDERGQITETRSDELEITGLEGKQVHSQWPNPHINGNLKGVSGQPLDIENDNSQTDISPAQVDQPQVPKHDMSENSEPQEFVSGKVQYSNPHSSSQLKDVHMSIENDSCNHQIYNVYDAGNAGDDQLARKNNFPTLAASPATDQASSVFSTPLEVNTSSVVSKSFPRASERPSVPAEAKSDCQMVNSYEPFKDTQMSNKSESSLASPVAKTGLIPPARSTTSFLQSLDMLSPETSPAPTVIPPQQCQSSPSPLPSIICDAEAHDSSSASPASLPRESKELLEDALKSVDLGEIEDKVWQSDDNYENGSNEMDIANTDREPAIVRQDFGALVSPKCPQVHEPLSNTEAILKQGKLSQGLSNARDLEQTHNSSTLCNNNLENSDKDISSVNTTSLLPSENSRKVHPGSSGLPLLPEKMLNSNESKNCEQGDHCEMGSSPSHSQDMFMSCISENAANQGAATPSQQDQIDMESSASQEVNESQLCPQLPEQEPLDRSVPSAFEPLSSSHLPQHEYVESGLTSTHGLLSESLDFNLPSSPRQKRASPPNTLNIAQTACNSVPHSAKNLMQTTTTSADPKASGQLSTPTKPPALQPNCHPSLPSAVAKKSRDNQEKSSDSHVQLSPTPIVTFTPSEQGGKLRLWPLGVGTGMSPSDFEQQHFTGHSPLHLLRRAAVVKNPYMSPLTASDEMLQGLKRVSIVGCHLDPLLDDSVMFARRLRDLGIPVDLHLVDDLPHGFLNFALLSVEARQAADLCGRKISDMLSDSV</sequence>
<feature type="region of interest" description="Disordered" evidence="1">
    <location>
        <begin position="430"/>
        <end position="449"/>
    </location>
</feature>
<feature type="compositionally biased region" description="Basic and acidic residues" evidence="1">
    <location>
        <begin position="209"/>
        <end position="233"/>
    </location>
</feature>
<feature type="domain" description="Alpha/beta hydrolase fold-3" evidence="2">
    <location>
        <begin position="1228"/>
        <end position="1293"/>
    </location>
</feature>
<dbReference type="EMBL" id="BLXT01001496">
    <property type="protein sequence ID" value="GFN86128.1"/>
    <property type="molecule type" value="Genomic_DNA"/>
</dbReference>
<feature type="region of interest" description="Disordered" evidence="1">
    <location>
        <begin position="923"/>
        <end position="998"/>
    </location>
</feature>
<feature type="region of interest" description="Disordered" evidence="1">
    <location>
        <begin position="1012"/>
        <end position="1065"/>
    </location>
</feature>
<dbReference type="GO" id="GO:0004806">
    <property type="term" value="F:triacylglycerol lipase activity"/>
    <property type="evidence" value="ECO:0007669"/>
    <property type="project" value="TreeGrafter"/>
</dbReference>
<feature type="region of interest" description="Disordered" evidence="1">
    <location>
        <begin position="585"/>
        <end position="636"/>
    </location>
</feature>
<organism evidence="3 4">
    <name type="scientific">Plakobranchus ocellatus</name>
    <dbReference type="NCBI Taxonomy" id="259542"/>
    <lineage>
        <taxon>Eukaryota</taxon>
        <taxon>Metazoa</taxon>
        <taxon>Spiralia</taxon>
        <taxon>Lophotrochozoa</taxon>
        <taxon>Mollusca</taxon>
        <taxon>Gastropoda</taxon>
        <taxon>Heterobranchia</taxon>
        <taxon>Euthyneura</taxon>
        <taxon>Panpulmonata</taxon>
        <taxon>Sacoglossa</taxon>
        <taxon>Placobranchoidea</taxon>
        <taxon>Plakobranchidae</taxon>
        <taxon>Plakobranchus</taxon>
    </lineage>
</organism>
<protein>
    <submittedName>
        <fullName evidence="3">Hormone-sensitive lipase</fullName>
    </submittedName>
</protein>
<feature type="compositionally biased region" description="Basic and acidic residues" evidence="1">
    <location>
        <begin position="431"/>
        <end position="446"/>
    </location>
</feature>
<dbReference type="Pfam" id="PF07859">
    <property type="entry name" value="Abhydrolase_3"/>
    <property type="match status" value="2"/>
</dbReference>
<dbReference type="GO" id="GO:0005829">
    <property type="term" value="C:cytosol"/>
    <property type="evidence" value="ECO:0007669"/>
    <property type="project" value="TreeGrafter"/>
</dbReference>
<feature type="compositionally biased region" description="Low complexity" evidence="1">
    <location>
        <begin position="801"/>
        <end position="811"/>
    </location>
</feature>
<feature type="compositionally biased region" description="Polar residues" evidence="1">
    <location>
        <begin position="1174"/>
        <end position="1186"/>
    </location>
</feature>
<dbReference type="GO" id="GO:0019433">
    <property type="term" value="P:triglyceride catabolic process"/>
    <property type="evidence" value="ECO:0007669"/>
    <property type="project" value="TreeGrafter"/>
</dbReference>
<evidence type="ECO:0000259" key="2">
    <source>
        <dbReference type="Pfam" id="PF07859"/>
    </source>
</evidence>
<feature type="region of interest" description="Disordered" evidence="1">
    <location>
        <begin position="390"/>
        <end position="414"/>
    </location>
</feature>